<accession>A0A9X7YQM4</accession>
<protein>
    <submittedName>
        <fullName evidence="2">NADH:ubiquinone oxidoreductase</fullName>
    </submittedName>
</protein>
<organism evidence="2 3">
    <name type="scientific">Stutzerimonas balearica</name>
    <dbReference type="NCBI Taxonomy" id="74829"/>
    <lineage>
        <taxon>Bacteria</taxon>
        <taxon>Pseudomonadati</taxon>
        <taxon>Pseudomonadota</taxon>
        <taxon>Gammaproteobacteria</taxon>
        <taxon>Pseudomonadales</taxon>
        <taxon>Pseudomonadaceae</taxon>
        <taxon>Stutzerimonas</taxon>
    </lineage>
</organism>
<dbReference type="Proteomes" id="UP000595933">
    <property type="component" value="Chromosome"/>
</dbReference>
<evidence type="ECO:0000313" key="2">
    <source>
        <dbReference type="EMBL" id="QQN49449.1"/>
    </source>
</evidence>
<dbReference type="EMBL" id="CP067013">
    <property type="protein sequence ID" value="QQN49449.1"/>
    <property type="molecule type" value="Genomic_DNA"/>
</dbReference>
<gene>
    <name evidence="2" type="ORF">I6H70_12895</name>
</gene>
<dbReference type="RefSeq" id="WP_200290334.1">
    <property type="nucleotide sequence ID" value="NZ_CP067013.1"/>
</dbReference>
<reference evidence="2 3" key="1">
    <citation type="submission" date="2020-12" db="EMBL/GenBank/DDBJ databases">
        <title>FDA dAtabase for Regulatory Grade micrObial Sequences (FDA-ARGOS): Supporting development and validation of Infectious Disease Dx tests.</title>
        <authorList>
            <person name="Sproer C."/>
            <person name="Gronow S."/>
            <person name="Severitt S."/>
            <person name="Schroder I."/>
            <person name="Tallon L."/>
            <person name="Sadzewicz L."/>
            <person name="Zhao X."/>
            <person name="Boylan J."/>
            <person name="Ott S."/>
            <person name="Bowen H."/>
            <person name="Vavikolanu K."/>
            <person name="Mehta A."/>
            <person name="Aluvathingal J."/>
            <person name="Nadendla S."/>
            <person name="Lowell S."/>
            <person name="Myers T."/>
            <person name="Yan Y."/>
            <person name="Sichtig H."/>
        </authorList>
    </citation>
    <scope>NUCLEOTIDE SEQUENCE [LARGE SCALE GENOMIC DNA]</scope>
    <source>
        <strain evidence="2 3">FDAARGOS_1013</strain>
    </source>
</reference>
<feature type="chain" id="PRO_5040878045" evidence="1">
    <location>
        <begin position="26"/>
        <end position="126"/>
    </location>
</feature>
<evidence type="ECO:0000256" key="1">
    <source>
        <dbReference type="SAM" id="SignalP"/>
    </source>
</evidence>
<sequence>MRSLPLLLLLLLLLSVTLPSGSVLADACIISSRAKGVEVELCQENRSIPRELFRSGYCQPQLVDQQVAVRFVASCPNGAFGICRNAQAANLAYRQDVHYYGVASDARFLRPACEQQPGARWESPQR</sequence>
<feature type="signal peptide" evidence="1">
    <location>
        <begin position="1"/>
        <end position="25"/>
    </location>
</feature>
<proteinExistence type="predicted"/>
<keyword evidence="1" id="KW-0732">Signal</keyword>
<name>A0A9X7YQM4_9GAMM</name>
<evidence type="ECO:0000313" key="3">
    <source>
        <dbReference type="Proteomes" id="UP000595933"/>
    </source>
</evidence>
<dbReference type="AlphaFoldDB" id="A0A9X7YQM4"/>